<dbReference type="GO" id="GO:0006123">
    <property type="term" value="P:mitochondrial electron transport, cytochrome c to oxygen"/>
    <property type="evidence" value="ECO:0007669"/>
    <property type="project" value="InterPro"/>
</dbReference>
<comment type="similarity">
    <text evidence="3">Belongs to the cytochrome c oxidase VIII family.</text>
</comment>
<evidence type="ECO:0000256" key="8">
    <source>
        <dbReference type="ARBA" id="ARBA00023136"/>
    </source>
</evidence>
<comment type="subcellular location">
    <subcellularLocation>
        <location evidence="1">Mitochondrion inner membrane</location>
        <topology evidence="1">Single-pass membrane protein</topology>
    </subcellularLocation>
</comment>
<dbReference type="EMBL" id="JAVRBK010000005">
    <property type="protein sequence ID" value="KAK5644136.1"/>
    <property type="molecule type" value="Genomic_DNA"/>
</dbReference>
<proteinExistence type="inferred from homology"/>
<evidence type="ECO:0000256" key="2">
    <source>
        <dbReference type="ARBA" id="ARBA00004673"/>
    </source>
</evidence>
<evidence type="ECO:0000313" key="11">
    <source>
        <dbReference type="Proteomes" id="UP001329430"/>
    </source>
</evidence>
<evidence type="ECO:0000256" key="1">
    <source>
        <dbReference type="ARBA" id="ARBA00004434"/>
    </source>
</evidence>
<keyword evidence="11" id="KW-1185">Reference proteome</keyword>
<dbReference type="GO" id="GO:0005743">
    <property type="term" value="C:mitochondrial inner membrane"/>
    <property type="evidence" value="ECO:0007669"/>
    <property type="project" value="UniProtKB-SubCell"/>
</dbReference>
<dbReference type="SUPFAM" id="SSF81431">
    <property type="entry name" value="Mitochondrial cytochrome c oxidase subunit VIIIb (aka IX)"/>
    <property type="match status" value="1"/>
</dbReference>
<name>A0AAN7ZND2_9COLE</name>
<keyword evidence="5" id="KW-0999">Mitochondrion inner membrane</keyword>
<evidence type="ECO:0000256" key="4">
    <source>
        <dbReference type="ARBA" id="ARBA00022692"/>
    </source>
</evidence>
<comment type="pathway">
    <text evidence="2">Energy metabolism; oxidative phosphorylation.</text>
</comment>
<dbReference type="InterPro" id="IPR036548">
    <property type="entry name" value="Cyt_c_oxidase_su8_sf"/>
</dbReference>
<comment type="caution">
    <text evidence="10">The sequence shown here is derived from an EMBL/GenBank/DDBJ whole genome shotgun (WGS) entry which is preliminary data.</text>
</comment>
<evidence type="ECO:0000256" key="6">
    <source>
        <dbReference type="ARBA" id="ARBA00022989"/>
    </source>
</evidence>
<dbReference type="AlphaFoldDB" id="A0AAN7ZND2"/>
<dbReference type="Pfam" id="PF02285">
    <property type="entry name" value="COX8"/>
    <property type="match status" value="1"/>
</dbReference>
<feature type="transmembrane region" description="Helical" evidence="9">
    <location>
        <begin position="31"/>
        <end position="54"/>
    </location>
</feature>
<accession>A0AAN7ZND2</accession>
<dbReference type="Proteomes" id="UP001329430">
    <property type="component" value="Chromosome 5"/>
</dbReference>
<evidence type="ECO:0000256" key="7">
    <source>
        <dbReference type="ARBA" id="ARBA00023128"/>
    </source>
</evidence>
<keyword evidence="7" id="KW-0496">Mitochondrion</keyword>
<reference evidence="10 11" key="1">
    <citation type="journal article" date="2024" name="Insects">
        <title>An Improved Chromosome-Level Genome Assembly of the Firefly Pyrocoelia pectoralis.</title>
        <authorList>
            <person name="Fu X."/>
            <person name="Meyer-Rochow V.B."/>
            <person name="Ballantyne L."/>
            <person name="Zhu X."/>
        </authorList>
    </citation>
    <scope>NUCLEOTIDE SEQUENCE [LARGE SCALE GENOMIC DNA]</scope>
    <source>
        <strain evidence="10">XCY_ONT2</strain>
    </source>
</reference>
<dbReference type="GO" id="GO:0045277">
    <property type="term" value="C:respiratory chain complex IV"/>
    <property type="evidence" value="ECO:0007669"/>
    <property type="project" value="InterPro"/>
</dbReference>
<gene>
    <name evidence="10" type="ORF">RI129_007981</name>
</gene>
<evidence type="ECO:0000256" key="5">
    <source>
        <dbReference type="ARBA" id="ARBA00022792"/>
    </source>
</evidence>
<sequence length="60" mass="6705">MLSRQTSIFLQQIRRVSISGPPSLKITTAELIAHGACIAVGILTIPAWVISHIYDYRKLR</sequence>
<protein>
    <submittedName>
        <fullName evidence="10">Uncharacterized protein</fullName>
    </submittedName>
</protein>
<evidence type="ECO:0000313" key="10">
    <source>
        <dbReference type="EMBL" id="KAK5644136.1"/>
    </source>
</evidence>
<dbReference type="Gene3D" id="4.10.81.10">
    <property type="entry name" value="Cytochrome c oxidase, subunit 8"/>
    <property type="match status" value="1"/>
</dbReference>
<dbReference type="InterPro" id="IPR003205">
    <property type="entry name" value="Cyt_c_oxidase_su8"/>
</dbReference>
<keyword evidence="6 9" id="KW-1133">Transmembrane helix</keyword>
<keyword evidence="4 9" id="KW-0812">Transmembrane</keyword>
<organism evidence="10 11">
    <name type="scientific">Pyrocoelia pectoralis</name>
    <dbReference type="NCBI Taxonomy" id="417401"/>
    <lineage>
        <taxon>Eukaryota</taxon>
        <taxon>Metazoa</taxon>
        <taxon>Ecdysozoa</taxon>
        <taxon>Arthropoda</taxon>
        <taxon>Hexapoda</taxon>
        <taxon>Insecta</taxon>
        <taxon>Pterygota</taxon>
        <taxon>Neoptera</taxon>
        <taxon>Endopterygota</taxon>
        <taxon>Coleoptera</taxon>
        <taxon>Polyphaga</taxon>
        <taxon>Elateriformia</taxon>
        <taxon>Elateroidea</taxon>
        <taxon>Lampyridae</taxon>
        <taxon>Lampyrinae</taxon>
        <taxon>Pyrocoelia</taxon>
    </lineage>
</organism>
<keyword evidence="8 9" id="KW-0472">Membrane</keyword>
<evidence type="ECO:0000256" key="3">
    <source>
        <dbReference type="ARBA" id="ARBA00010117"/>
    </source>
</evidence>
<evidence type="ECO:0000256" key="9">
    <source>
        <dbReference type="SAM" id="Phobius"/>
    </source>
</evidence>